<reference evidence="3 4" key="1">
    <citation type="submission" date="2023-11" db="EMBL/GenBank/DDBJ databases">
        <title>An acidophilic fungus is an integral part of prey digestion in a carnivorous sundew plant.</title>
        <authorList>
            <person name="Tsai I.J."/>
        </authorList>
    </citation>
    <scope>NUCLEOTIDE SEQUENCE [LARGE SCALE GENOMIC DNA]</scope>
    <source>
        <strain evidence="3">169a</strain>
    </source>
</reference>
<keyword evidence="2" id="KW-0812">Transmembrane</keyword>
<dbReference type="EMBL" id="CP138586">
    <property type="protein sequence ID" value="WPH02113.1"/>
    <property type="molecule type" value="Genomic_DNA"/>
</dbReference>
<keyword evidence="4" id="KW-1185">Reference proteome</keyword>
<feature type="compositionally biased region" description="Polar residues" evidence="1">
    <location>
        <begin position="259"/>
        <end position="273"/>
    </location>
</feature>
<dbReference type="CDD" id="cd12087">
    <property type="entry name" value="TM_EGFR-like"/>
    <property type="match status" value="1"/>
</dbReference>
<evidence type="ECO:0000256" key="2">
    <source>
        <dbReference type="SAM" id="Phobius"/>
    </source>
</evidence>
<name>A0AAQ3RD13_9PEZI</name>
<proteinExistence type="predicted"/>
<keyword evidence="2" id="KW-1133">Transmembrane helix</keyword>
<keyword evidence="2" id="KW-0472">Membrane</keyword>
<organism evidence="3 4">
    <name type="scientific">Acrodontium crateriforme</name>
    <dbReference type="NCBI Taxonomy" id="150365"/>
    <lineage>
        <taxon>Eukaryota</taxon>
        <taxon>Fungi</taxon>
        <taxon>Dikarya</taxon>
        <taxon>Ascomycota</taxon>
        <taxon>Pezizomycotina</taxon>
        <taxon>Dothideomycetes</taxon>
        <taxon>Dothideomycetidae</taxon>
        <taxon>Mycosphaerellales</taxon>
        <taxon>Teratosphaeriaceae</taxon>
        <taxon>Acrodontium</taxon>
    </lineage>
</organism>
<feature type="region of interest" description="Disordered" evidence="1">
    <location>
        <begin position="176"/>
        <end position="211"/>
    </location>
</feature>
<dbReference type="AlphaFoldDB" id="A0AAQ3RD13"/>
<evidence type="ECO:0000313" key="3">
    <source>
        <dbReference type="EMBL" id="WPH02113.1"/>
    </source>
</evidence>
<evidence type="ECO:0000256" key="1">
    <source>
        <dbReference type="SAM" id="MobiDB-lite"/>
    </source>
</evidence>
<sequence length="313" mass="32842">MAYTITEPLTTIFTPPASCKTHWTYEAQDYNSVSGGLLIQNAFSEIPDDSCFPTGFSGFGRAPSIVQVFSPGACPVGYATAGNTYNGPVTTAICCPTQFSYMVTFSSINYFSTSAEFEGCISTYNANANPTTVYARSNNADLNTTVVSGPITMWAQPISVAYQTSDLALFTTTTSTSSSSASASSMGPTSTNSPTITPAPQASPPTASETIIHPKPALTNGAIAGVAIGGVLVLAILIGLGFFLRRRKRAGQGSAEPWVSTTSEKQGNDQLGPQNDGAELDGNWNPHELPGYHPSELLGHIKVDSPMSPVELQ</sequence>
<feature type="compositionally biased region" description="Low complexity" evidence="1">
    <location>
        <begin position="176"/>
        <end position="185"/>
    </location>
</feature>
<protein>
    <submittedName>
        <fullName evidence="3">Uncharacterized protein</fullName>
    </submittedName>
</protein>
<feature type="compositionally biased region" description="Low complexity" evidence="1">
    <location>
        <begin position="193"/>
        <end position="208"/>
    </location>
</feature>
<evidence type="ECO:0000313" key="4">
    <source>
        <dbReference type="Proteomes" id="UP001303373"/>
    </source>
</evidence>
<feature type="region of interest" description="Disordered" evidence="1">
    <location>
        <begin position="253"/>
        <end position="297"/>
    </location>
</feature>
<gene>
    <name evidence="3" type="ORF">R9X50_00496800</name>
</gene>
<accession>A0AAQ3RD13</accession>
<dbReference type="Proteomes" id="UP001303373">
    <property type="component" value="Chromosome 7"/>
</dbReference>
<feature type="transmembrane region" description="Helical" evidence="2">
    <location>
        <begin position="222"/>
        <end position="244"/>
    </location>
</feature>